<dbReference type="AlphaFoldDB" id="A0A7K3S7H2"/>
<organism evidence="2 3">
    <name type="scientific">Streptomyces parvus</name>
    <dbReference type="NCBI Taxonomy" id="66428"/>
    <lineage>
        <taxon>Bacteria</taxon>
        <taxon>Bacillati</taxon>
        <taxon>Actinomycetota</taxon>
        <taxon>Actinomycetes</taxon>
        <taxon>Kitasatosporales</taxon>
        <taxon>Streptomycetaceae</taxon>
        <taxon>Streptomyces</taxon>
    </lineage>
</organism>
<accession>A0A7K3S7H2</accession>
<dbReference type="RefSeq" id="WP_164206099.1">
    <property type="nucleotide sequence ID" value="NZ_JAAGMP010001186.1"/>
</dbReference>
<evidence type="ECO:0000313" key="1">
    <source>
        <dbReference type="EMBL" id="NEC21794.1"/>
    </source>
</evidence>
<dbReference type="EMBL" id="JAAGMP010001559">
    <property type="protein sequence ID" value="NEC23464.1"/>
    <property type="molecule type" value="Genomic_DNA"/>
</dbReference>
<dbReference type="Proteomes" id="UP000469670">
    <property type="component" value="Unassembled WGS sequence"/>
</dbReference>
<reference evidence="2 3" key="1">
    <citation type="submission" date="2020-01" db="EMBL/GenBank/DDBJ databases">
        <title>Insect and environment-associated Actinomycetes.</title>
        <authorList>
            <person name="Currrie C."/>
            <person name="Chevrette M."/>
            <person name="Carlson C."/>
            <person name="Stubbendieck R."/>
            <person name="Wendt-Pienkowski E."/>
        </authorList>
    </citation>
    <scope>NUCLEOTIDE SEQUENCE [LARGE SCALE GENOMIC DNA]</scope>
    <source>
        <strain evidence="2 3">SID7590</strain>
    </source>
</reference>
<gene>
    <name evidence="1" type="ORF">G3I50_26635</name>
    <name evidence="2" type="ORF">G3I50_35205</name>
</gene>
<comment type="caution">
    <text evidence="2">The sequence shown here is derived from an EMBL/GenBank/DDBJ whole genome shotgun (WGS) entry which is preliminary data.</text>
</comment>
<proteinExistence type="predicted"/>
<protein>
    <submittedName>
        <fullName evidence="2">Uncharacterized protein</fullName>
    </submittedName>
</protein>
<dbReference type="EMBL" id="JAAGMP010001186">
    <property type="protein sequence ID" value="NEC21794.1"/>
    <property type="molecule type" value="Genomic_DNA"/>
</dbReference>
<name>A0A7K3S7H2_9ACTN</name>
<evidence type="ECO:0000313" key="3">
    <source>
        <dbReference type="Proteomes" id="UP000469670"/>
    </source>
</evidence>
<evidence type="ECO:0000313" key="2">
    <source>
        <dbReference type="EMBL" id="NEC23464.1"/>
    </source>
</evidence>
<sequence length="206" mass="22693">MTTTIAALPDHNSLNDPLWQRLFHNYGHVITPLRYAGWVTDVETCGGEFLVRADLRDGTEVIIASEHSLPVDPAEVTGWTAVRQGVEDPSTHTVLYDSTPNGPQRHHGTSLIPLMARIDALDVPGRAPRLIVSATYTASFGASHNQTAGTEDPATAIARFADWSWRLTGHEGYRRVWLRPEHEGYPMALFENAGNVASVRVTRSND</sequence>